<dbReference type="EMBL" id="CP095749">
    <property type="protein sequence ID" value="WEB43506.1"/>
    <property type="molecule type" value="Genomic_DNA"/>
</dbReference>
<keyword evidence="2" id="KW-1185">Reference proteome</keyword>
<accession>A0ABY8AGY2</accession>
<protein>
    <submittedName>
        <fullName evidence="1">Uncharacterized protein</fullName>
    </submittedName>
</protein>
<sequence length="67" mass="7008">MIAEEAFPGTLSGIAALCIECKALTRAPIPVRWIESTSGPGTTLYACPDHAVKLGAGPTPDDVIRTR</sequence>
<reference evidence="1 2" key="1">
    <citation type="submission" date="2022-03" db="EMBL/GenBank/DDBJ databases">
        <title>Streptomyces yunnanensis P86,complete genome.</title>
        <authorList>
            <person name="Chen S."/>
            <person name="Zhang Q."/>
        </authorList>
    </citation>
    <scope>NUCLEOTIDE SEQUENCE [LARGE SCALE GENOMIC DNA]</scope>
    <source>
        <strain evidence="1 2">P86</strain>
    </source>
</reference>
<evidence type="ECO:0000313" key="1">
    <source>
        <dbReference type="EMBL" id="WEB43506.1"/>
    </source>
</evidence>
<gene>
    <name evidence="1" type="ORF">MOV08_32345</name>
</gene>
<proteinExistence type="predicted"/>
<dbReference type="Proteomes" id="UP001218629">
    <property type="component" value="Chromosome"/>
</dbReference>
<evidence type="ECO:0000313" key="2">
    <source>
        <dbReference type="Proteomes" id="UP001218629"/>
    </source>
</evidence>
<name>A0ABY8AGY2_9ACTN</name>
<dbReference type="RefSeq" id="WP_275309836.1">
    <property type="nucleotide sequence ID" value="NZ_CP095749.1"/>
</dbReference>
<organism evidence="1 2">
    <name type="scientific">Streptomyces yunnanensis</name>
    <dbReference type="NCBI Taxonomy" id="156453"/>
    <lineage>
        <taxon>Bacteria</taxon>
        <taxon>Bacillati</taxon>
        <taxon>Actinomycetota</taxon>
        <taxon>Actinomycetes</taxon>
        <taxon>Kitasatosporales</taxon>
        <taxon>Streptomycetaceae</taxon>
        <taxon>Streptomyces</taxon>
    </lineage>
</organism>